<dbReference type="InterPro" id="IPR013324">
    <property type="entry name" value="RNA_pol_sigma_r3/r4-like"/>
</dbReference>
<evidence type="ECO:0000256" key="3">
    <source>
        <dbReference type="ARBA" id="ARBA00023082"/>
    </source>
</evidence>
<dbReference type="RefSeq" id="WP_136927328.1">
    <property type="nucleotide sequence ID" value="NZ_SSMQ01000002.1"/>
</dbReference>
<comment type="similarity">
    <text evidence="1">Belongs to the sigma-70 factor family. ECF subfamily.</text>
</comment>
<keyword evidence="8" id="KW-1185">Reference proteome</keyword>
<evidence type="ECO:0000256" key="2">
    <source>
        <dbReference type="ARBA" id="ARBA00023015"/>
    </source>
</evidence>
<proteinExistence type="inferred from homology"/>
<dbReference type="GO" id="GO:0016987">
    <property type="term" value="F:sigma factor activity"/>
    <property type="evidence" value="ECO:0007669"/>
    <property type="project" value="UniProtKB-KW"/>
</dbReference>
<dbReference type="AlphaFoldDB" id="A0A4U1JJ07"/>
<dbReference type="GO" id="GO:0006352">
    <property type="term" value="P:DNA-templated transcription initiation"/>
    <property type="evidence" value="ECO:0007669"/>
    <property type="project" value="InterPro"/>
</dbReference>
<dbReference type="Gene3D" id="1.10.1740.10">
    <property type="match status" value="1"/>
</dbReference>
<comment type="caution">
    <text evidence="7">The sequence shown here is derived from an EMBL/GenBank/DDBJ whole genome shotgun (WGS) entry which is preliminary data.</text>
</comment>
<reference evidence="7 8" key="1">
    <citation type="submission" date="2019-04" db="EMBL/GenBank/DDBJ databases">
        <authorList>
            <person name="Li Y."/>
            <person name="Wang J."/>
        </authorList>
    </citation>
    <scope>NUCLEOTIDE SEQUENCE [LARGE SCALE GENOMIC DNA]</scope>
    <source>
        <strain evidence="7 8">DSM 14668</strain>
    </source>
</reference>
<dbReference type="Pfam" id="PF08281">
    <property type="entry name" value="Sigma70_r4_2"/>
    <property type="match status" value="1"/>
</dbReference>
<evidence type="ECO:0000256" key="4">
    <source>
        <dbReference type="ARBA" id="ARBA00023163"/>
    </source>
</evidence>
<organism evidence="7 8">
    <name type="scientific">Polyangium fumosum</name>
    <dbReference type="NCBI Taxonomy" id="889272"/>
    <lineage>
        <taxon>Bacteria</taxon>
        <taxon>Pseudomonadati</taxon>
        <taxon>Myxococcota</taxon>
        <taxon>Polyangia</taxon>
        <taxon>Polyangiales</taxon>
        <taxon>Polyangiaceae</taxon>
        <taxon>Polyangium</taxon>
    </lineage>
</organism>
<evidence type="ECO:0000313" key="7">
    <source>
        <dbReference type="EMBL" id="TKD12691.1"/>
    </source>
</evidence>
<dbReference type="InterPro" id="IPR014284">
    <property type="entry name" value="RNA_pol_sigma-70_dom"/>
</dbReference>
<protein>
    <submittedName>
        <fullName evidence="7">Sigma-70 family RNA polymerase sigma factor</fullName>
    </submittedName>
</protein>
<dbReference type="Gene3D" id="1.10.10.10">
    <property type="entry name" value="Winged helix-like DNA-binding domain superfamily/Winged helix DNA-binding domain"/>
    <property type="match status" value="1"/>
</dbReference>
<evidence type="ECO:0000259" key="5">
    <source>
        <dbReference type="Pfam" id="PF04542"/>
    </source>
</evidence>
<evidence type="ECO:0000256" key="1">
    <source>
        <dbReference type="ARBA" id="ARBA00010641"/>
    </source>
</evidence>
<keyword evidence="3" id="KW-0731">Sigma factor</keyword>
<dbReference type="InterPro" id="IPR013325">
    <property type="entry name" value="RNA_pol_sigma_r2"/>
</dbReference>
<accession>A0A4U1JJ07</accession>
<dbReference type="InterPro" id="IPR036388">
    <property type="entry name" value="WH-like_DNA-bd_sf"/>
</dbReference>
<dbReference type="OrthoDB" id="9784272at2"/>
<dbReference type="SUPFAM" id="SSF88946">
    <property type="entry name" value="Sigma2 domain of RNA polymerase sigma factors"/>
    <property type="match status" value="1"/>
</dbReference>
<dbReference type="SUPFAM" id="SSF88659">
    <property type="entry name" value="Sigma3 and sigma4 domains of RNA polymerase sigma factors"/>
    <property type="match status" value="1"/>
</dbReference>
<name>A0A4U1JJ07_9BACT</name>
<dbReference type="EMBL" id="SSMQ01000002">
    <property type="protein sequence ID" value="TKD12691.1"/>
    <property type="molecule type" value="Genomic_DNA"/>
</dbReference>
<feature type="domain" description="RNA polymerase sigma factor 70 region 4 type 2" evidence="6">
    <location>
        <begin position="133"/>
        <end position="185"/>
    </location>
</feature>
<evidence type="ECO:0000259" key="6">
    <source>
        <dbReference type="Pfam" id="PF08281"/>
    </source>
</evidence>
<keyword evidence="4" id="KW-0804">Transcription</keyword>
<evidence type="ECO:0000313" key="8">
    <source>
        <dbReference type="Proteomes" id="UP000309215"/>
    </source>
</evidence>
<feature type="domain" description="RNA polymerase sigma-70 region 2" evidence="5">
    <location>
        <begin position="34"/>
        <end position="103"/>
    </location>
</feature>
<dbReference type="GO" id="GO:0003677">
    <property type="term" value="F:DNA binding"/>
    <property type="evidence" value="ECO:0007669"/>
    <property type="project" value="InterPro"/>
</dbReference>
<sequence>MTAGGRQSRAERDALDARAMRRVCDGDDDAIAEIYDRHASVAYGLALKIVRDALEAEDVVHDAFVAIVERADQYRAERGTVVAWLVTTVRNLALDRARRRTRRAQITDEELRHEPIEPVVDPESSSVLDLERRAVRAALGGLPAAQRATLETAFFEGLSYPEIAERDGVPLGTVKSRAARALSALRVALEGPLEMQGVGSGGEDE</sequence>
<dbReference type="PANTHER" id="PTHR43133:SF62">
    <property type="entry name" value="RNA POLYMERASE SIGMA FACTOR SIGZ"/>
    <property type="match status" value="1"/>
</dbReference>
<dbReference type="CDD" id="cd06171">
    <property type="entry name" value="Sigma70_r4"/>
    <property type="match status" value="1"/>
</dbReference>
<dbReference type="NCBIfam" id="TIGR02937">
    <property type="entry name" value="sigma70-ECF"/>
    <property type="match status" value="1"/>
</dbReference>
<dbReference type="Pfam" id="PF04542">
    <property type="entry name" value="Sigma70_r2"/>
    <property type="match status" value="1"/>
</dbReference>
<dbReference type="Proteomes" id="UP000309215">
    <property type="component" value="Unassembled WGS sequence"/>
</dbReference>
<dbReference type="InterPro" id="IPR007627">
    <property type="entry name" value="RNA_pol_sigma70_r2"/>
</dbReference>
<keyword evidence="2" id="KW-0805">Transcription regulation</keyword>
<dbReference type="PANTHER" id="PTHR43133">
    <property type="entry name" value="RNA POLYMERASE ECF-TYPE SIGMA FACTO"/>
    <property type="match status" value="1"/>
</dbReference>
<gene>
    <name evidence="7" type="ORF">E8A74_02770</name>
</gene>
<dbReference type="InterPro" id="IPR039425">
    <property type="entry name" value="RNA_pol_sigma-70-like"/>
</dbReference>
<dbReference type="InterPro" id="IPR013249">
    <property type="entry name" value="RNA_pol_sigma70_r4_t2"/>
</dbReference>